<feature type="compositionally biased region" description="Basic and acidic residues" evidence="1">
    <location>
        <begin position="392"/>
        <end position="422"/>
    </location>
</feature>
<sequence>MSTPQNPHTSNRCSSCRALQAQTRRCRTSRSPILAEPGTPRSDVRSSNAERATTTAAVPARPFELSQSTTRSPTAAAPVSPPASLDSPPLEPITIVDLEVSKKNVAATQLGSRSEAAARVPQRGAGGRIFSADKASGTVNAKIGFMLRANDVHEYLDLACSRKKNPVKQEVPALSEVRILGIECLRDIQLAIANPNPRPLQHERAPQGALDQCPVPRACCVPRYVQAADRPSRARSLPCRAPLATPRMSRPVLPRVLLELARRPRRSDLTPMLPLSSLTRLGWSPSIWSPGSTGRRAPVNKRALALVRVAFQRPFHQRIATGGKEKPCVGSNWERKCVVEQFSTGFLAATHVLKASRPWSGDCEPSTSRNIIGRDIKDRALRPLLCEMEERGGGLGHGDHDRNSHPGDADGKFEKVGQREMKVPPLHHGNKVHGEGGGRYPKDLRIKEEGGTGSSGRDGVLIKQVDDYKTPLLLPPAPSPKRKVHHSWPKPLWTKLFAALPSNLFFEASGQDERRERASLKCSQRCENNSRAKQTLHDGLLRDDTKKLAGGLSWTAPAQAYSSEKGTAPQTRLCGVGGLNR</sequence>
<keyword evidence="3" id="KW-1185">Reference proteome</keyword>
<dbReference type="AlphaFoldDB" id="A0A4P9WFB3"/>
<evidence type="ECO:0000256" key="1">
    <source>
        <dbReference type="SAM" id="MobiDB-lite"/>
    </source>
</evidence>
<reference evidence="3" key="1">
    <citation type="journal article" date="2018" name="Nat. Microbiol.">
        <title>Leveraging single-cell genomics to expand the fungal tree of life.</title>
        <authorList>
            <person name="Ahrendt S.R."/>
            <person name="Quandt C.A."/>
            <person name="Ciobanu D."/>
            <person name="Clum A."/>
            <person name="Salamov A."/>
            <person name="Andreopoulos B."/>
            <person name="Cheng J.F."/>
            <person name="Woyke T."/>
            <person name="Pelin A."/>
            <person name="Henrissat B."/>
            <person name="Reynolds N.K."/>
            <person name="Benny G.L."/>
            <person name="Smith M.E."/>
            <person name="James T.Y."/>
            <person name="Grigoriev I.V."/>
        </authorList>
    </citation>
    <scope>NUCLEOTIDE SEQUENCE [LARGE SCALE GENOMIC DNA]</scope>
</reference>
<feature type="compositionally biased region" description="Low complexity" evidence="1">
    <location>
        <begin position="66"/>
        <end position="88"/>
    </location>
</feature>
<feature type="region of interest" description="Disordered" evidence="1">
    <location>
        <begin position="23"/>
        <end position="88"/>
    </location>
</feature>
<feature type="region of interest" description="Disordered" evidence="1">
    <location>
        <begin position="392"/>
        <end position="459"/>
    </location>
</feature>
<organism evidence="2 3">
    <name type="scientific">Blyttiomyces helicus</name>
    <dbReference type="NCBI Taxonomy" id="388810"/>
    <lineage>
        <taxon>Eukaryota</taxon>
        <taxon>Fungi</taxon>
        <taxon>Fungi incertae sedis</taxon>
        <taxon>Chytridiomycota</taxon>
        <taxon>Chytridiomycota incertae sedis</taxon>
        <taxon>Chytridiomycetes</taxon>
        <taxon>Chytridiomycetes incertae sedis</taxon>
        <taxon>Blyttiomyces</taxon>
    </lineage>
</organism>
<dbReference type="EMBL" id="KZ995075">
    <property type="protein sequence ID" value="RKO91421.1"/>
    <property type="molecule type" value="Genomic_DNA"/>
</dbReference>
<dbReference type="Proteomes" id="UP000269721">
    <property type="component" value="Unassembled WGS sequence"/>
</dbReference>
<name>A0A4P9WFB3_9FUNG</name>
<evidence type="ECO:0000313" key="2">
    <source>
        <dbReference type="EMBL" id="RKO91421.1"/>
    </source>
</evidence>
<gene>
    <name evidence="2" type="ORF">BDK51DRAFT_43683</name>
</gene>
<proteinExistence type="predicted"/>
<protein>
    <submittedName>
        <fullName evidence="2">Uncharacterized protein</fullName>
    </submittedName>
</protein>
<evidence type="ECO:0000313" key="3">
    <source>
        <dbReference type="Proteomes" id="UP000269721"/>
    </source>
</evidence>
<accession>A0A4P9WFB3</accession>
<feature type="compositionally biased region" description="Basic and acidic residues" evidence="1">
    <location>
        <begin position="432"/>
        <end position="450"/>
    </location>
</feature>